<evidence type="ECO:0000313" key="11">
    <source>
        <dbReference type="Proteomes" id="UP001385892"/>
    </source>
</evidence>
<evidence type="ECO:0000256" key="5">
    <source>
        <dbReference type="ARBA" id="ARBA00022842"/>
    </source>
</evidence>
<comment type="catalytic activity">
    <reaction evidence="7">
        <text>[protein-PII]-L-tyrosine + UTP = [protein-PII]-uridylyl-L-tyrosine + diphosphate</text>
        <dbReference type="Rhea" id="RHEA:13673"/>
        <dbReference type="Rhea" id="RHEA-COMP:12147"/>
        <dbReference type="Rhea" id="RHEA-COMP:12148"/>
        <dbReference type="ChEBI" id="CHEBI:33019"/>
        <dbReference type="ChEBI" id="CHEBI:46398"/>
        <dbReference type="ChEBI" id="CHEBI:46858"/>
        <dbReference type="ChEBI" id="CHEBI:90602"/>
        <dbReference type="EC" id="2.7.7.59"/>
    </reaction>
</comment>
<feature type="region of interest" description="Uridylyltransferase" evidence="7">
    <location>
        <begin position="1"/>
        <end position="325"/>
    </location>
</feature>
<dbReference type="InterPro" id="IPR045865">
    <property type="entry name" value="ACT-like_dom_sf"/>
</dbReference>
<dbReference type="PIRSF" id="PIRSF006288">
    <property type="entry name" value="PII_uridyltransf"/>
    <property type="match status" value="1"/>
</dbReference>
<dbReference type="HAMAP" id="MF_00277">
    <property type="entry name" value="PII_uridylyl_transf"/>
    <property type="match status" value="1"/>
</dbReference>
<dbReference type="NCBIfam" id="NF002837">
    <property type="entry name" value="PRK03059.1"/>
    <property type="match status" value="1"/>
</dbReference>
<comment type="function">
    <text evidence="7">Modifies, by uridylylation and deuridylylation, the PII regulatory proteins (GlnB and homologs), in response to the nitrogen status of the cell that GlnD senses through the glutamine level. Under low glutamine levels, catalyzes the conversion of the PII proteins and UTP to PII-UMP and PPi, while under higher glutamine levels, GlnD hydrolyzes PII-UMP to PII and UMP (deuridylylation). Thus, controls uridylylation state and activity of the PII proteins, and plays an important role in the regulation of nitrogen metabolism.</text>
</comment>
<dbReference type="Pfam" id="PF08335">
    <property type="entry name" value="GlnD_UR_UTase"/>
    <property type="match status" value="1"/>
</dbReference>
<feature type="domain" description="HD" evidence="9">
    <location>
        <begin position="444"/>
        <end position="560"/>
    </location>
</feature>
<dbReference type="InterPro" id="IPR002912">
    <property type="entry name" value="ACT_dom"/>
</dbReference>
<dbReference type="InterPro" id="IPR010043">
    <property type="entry name" value="UTase/UR"/>
</dbReference>
<comment type="caution">
    <text evidence="7">Lacks conserved residue(s) required for the propagation of feature annotation.</text>
</comment>
<evidence type="ECO:0000256" key="2">
    <source>
        <dbReference type="ARBA" id="ARBA00022695"/>
    </source>
</evidence>
<dbReference type="SUPFAM" id="SSF81593">
    <property type="entry name" value="Nucleotidyltransferase substrate binding subunit/domain"/>
    <property type="match status" value="1"/>
</dbReference>
<feature type="domain" description="ACT" evidence="8">
    <location>
        <begin position="799"/>
        <end position="867"/>
    </location>
</feature>
<proteinExistence type="inferred from homology"/>
<dbReference type="Gene3D" id="3.30.70.260">
    <property type="match status" value="1"/>
</dbReference>
<comment type="catalytic activity">
    <reaction evidence="7">
        <text>[protein-PII]-uridylyl-L-tyrosine + H2O = [protein-PII]-L-tyrosine + UMP + H(+)</text>
        <dbReference type="Rhea" id="RHEA:48600"/>
        <dbReference type="Rhea" id="RHEA-COMP:12147"/>
        <dbReference type="Rhea" id="RHEA-COMP:12148"/>
        <dbReference type="ChEBI" id="CHEBI:15377"/>
        <dbReference type="ChEBI" id="CHEBI:15378"/>
        <dbReference type="ChEBI" id="CHEBI:46858"/>
        <dbReference type="ChEBI" id="CHEBI:57865"/>
        <dbReference type="ChEBI" id="CHEBI:90602"/>
    </reaction>
</comment>
<keyword evidence="11" id="KW-1185">Reference proteome</keyword>
<name>A0ABU8WLW2_9BURK</name>
<gene>
    <name evidence="7" type="primary">glnD</name>
    <name evidence="10" type="ORF">WKW82_17180</name>
</gene>
<evidence type="ECO:0000313" key="10">
    <source>
        <dbReference type="EMBL" id="MEJ8848394.1"/>
    </source>
</evidence>
<keyword evidence="1 7" id="KW-0808">Transferase</keyword>
<evidence type="ECO:0000256" key="1">
    <source>
        <dbReference type="ARBA" id="ARBA00022679"/>
    </source>
</evidence>
<dbReference type="InterPro" id="IPR013546">
    <property type="entry name" value="PII_UdlTrfase/GS_AdlTrfase"/>
</dbReference>
<dbReference type="InterPro" id="IPR002934">
    <property type="entry name" value="Polymerase_NTP_transf_dom"/>
</dbReference>
<dbReference type="PROSITE" id="PS51671">
    <property type="entry name" value="ACT"/>
    <property type="match status" value="2"/>
</dbReference>
<keyword evidence="2 7" id="KW-0548">Nucleotidyltransferase</keyword>
<dbReference type="InterPro" id="IPR043519">
    <property type="entry name" value="NT_sf"/>
</dbReference>
<dbReference type="NCBIfam" id="TIGR01693">
    <property type="entry name" value="UTase_glnD"/>
    <property type="match status" value="1"/>
</dbReference>
<dbReference type="Gene3D" id="3.30.460.10">
    <property type="entry name" value="Beta Polymerase, domain 2"/>
    <property type="match status" value="1"/>
</dbReference>
<evidence type="ECO:0000256" key="6">
    <source>
        <dbReference type="ARBA" id="ARBA00023268"/>
    </source>
</evidence>
<dbReference type="CDD" id="cd00077">
    <property type="entry name" value="HDc"/>
    <property type="match status" value="1"/>
</dbReference>
<keyword evidence="3" id="KW-0677">Repeat</keyword>
<dbReference type="CDD" id="cd04900">
    <property type="entry name" value="ACT_UUR-like_1"/>
    <property type="match status" value="1"/>
</dbReference>
<dbReference type="Pfam" id="PF01966">
    <property type="entry name" value="HD"/>
    <property type="match status" value="1"/>
</dbReference>
<dbReference type="Gene3D" id="1.10.3210.10">
    <property type="entry name" value="Hypothetical protein af1432"/>
    <property type="match status" value="1"/>
</dbReference>
<dbReference type="InterPro" id="IPR003607">
    <property type="entry name" value="HD/PDEase_dom"/>
</dbReference>
<dbReference type="SUPFAM" id="SSF109604">
    <property type="entry name" value="HD-domain/PDEase-like"/>
    <property type="match status" value="1"/>
</dbReference>
<dbReference type="PROSITE" id="PS51831">
    <property type="entry name" value="HD"/>
    <property type="match status" value="1"/>
</dbReference>
<dbReference type="PANTHER" id="PTHR47320:SF1">
    <property type="entry name" value="BIFUNCTIONAL URIDYLYLTRANSFERASE_URIDYLYL-REMOVING ENZYME"/>
    <property type="match status" value="1"/>
</dbReference>
<comment type="similarity">
    <text evidence="7">Belongs to the GlnD family.</text>
</comment>
<evidence type="ECO:0000256" key="7">
    <source>
        <dbReference type="HAMAP-Rule" id="MF_00277"/>
    </source>
</evidence>
<evidence type="ECO:0000259" key="8">
    <source>
        <dbReference type="PROSITE" id="PS51671"/>
    </source>
</evidence>
<comment type="activity regulation">
    <text evidence="7">Uridylyltransferase (UTase) activity is inhibited by glutamine, while glutamine activates uridylyl-removing (UR) activity.</text>
</comment>
<comment type="caution">
    <text evidence="10">The sequence shown here is derived from an EMBL/GenBank/DDBJ whole genome shotgun (WGS) entry which is preliminary data.</text>
</comment>
<reference evidence="10 11" key="1">
    <citation type="submission" date="2024-03" db="EMBL/GenBank/DDBJ databases">
        <title>Novel species of the genus Variovorax.</title>
        <authorList>
            <person name="Liu Q."/>
            <person name="Xin Y.-H."/>
        </authorList>
    </citation>
    <scope>NUCLEOTIDE SEQUENCE [LARGE SCALE GENOMIC DNA]</scope>
    <source>
        <strain evidence="10 11">KACC 18900</strain>
    </source>
</reference>
<dbReference type="SUPFAM" id="SSF55021">
    <property type="entry name" value="ACT-like"/>
    <property type="match status" value="2"/>
</dbReference>
<dbReference type="PANTHER" id="PTHR47320">
    <property type="entry name" value="BIFUNCTIONAL URIDYLYLTRANSFERASE/URIDYLYL-REMOVING ENZYME"/>
    <property type="match status" value="1"/>
</dbReference>
<keyword evidence="5 7" id="KW-0460">Magnesium</keyword>
<feature type="domain" description="ACT" evidence="8">
    <location>
        <begin position="691"/>
        <end position="773"/>
    </location>
</feature>
<comment type="cofactor">
    <cofactor evidence="7">
        <name>Mg(2+)</name>
        <dbReference type="ChEBI" id="CHEBI:18420"/>
    </cofactor>
</comment>
<dbReference type="EC" id="2.7.7.59" evidence="7"/>
<dbReference type="CDD" id="cd05401">
    <property type="entry name" value="NT_GlnE_GlnD_like"/>
    <property type="match status" value="1"/>
</dbReference>
<keyword evidence="4 7" id="KW-0378">Hydrolase</keyword>
<organism evidence="10 11">
    <name type="scientific">Variovorax rhizosphaerae</name>
    <dbReference type="NCBI Taxonomy" id="1836200"/>
    <lineage>
        <taxon>Bacteria</taxon>
        <taxon>Pseudomonadati</taxon>
        <taxon>Pseudomonadota</taxon>
        <taxon>Betaproteobacteria</taxon>
        <taxon>Burkholderiales</taxon>
        <taxon>Comamonadaceae</taxon>
        <taxon>Variovorax</taxon>
    </lineage>
</organism>
<dbReference type="Pfam" id="PF01909">
    <property type="entry name" value="NTP_transf_2"/>
    <property type="match status" value="1"/>
</dbReference>
<dbReference type="Proteomes" id="UP001385892">
    <property type="component" value="Unassembled WGS sequence"/>
</dbReference>
<dbReference type="InterPro" id="IPR006674">
    <property type="entry name" value="HD_domain"/>
</dbReference>
<dbReference type="CDD" id="cd04899">
    <property type="entry name" value="ACT_ACR-UUR-like_2"/>
    <property type="match status" value="1"/>
</dbReference>
<evidence type="ECO:0000256" key="3">
    <source>
        <dbReference type="ARBA" id="ARBA00022737"/>
    </source>
</evidence>
<protein>
    <recommendedName>
        <fullName evidence="7">Bifunctional uridylyltransferase/uridylyl-removing enzyme</fullName>
        <shortName evidence="7">UTase/UR</shortName>
    </recommendedName>
    <alternativeName>
        <fullName evidence="7">Bifunctional [protein-PII] modification enzyme</fullName>
    </alternativeName>
    <alternativeName>
        <fullName evidence="7">Bifunctional nitrogen sensor protein</fullName>
    </alternativeName>
    <domain>
        <recommendedName>
            <fullName evidence="7">[Protein-PII] uridylyltransferase</fullName>
            <shortName evidence="7">PII uridylyltransferase</shortName>
            <shortName evidence="7">UTase</shortName>
            <ecNumber evidence="7">2.7.7.59</ecNumber>
        </recommendedName>
    </domain>
    <domain>
        <recommendedName>
            <fullName evidence="7">[Protein-PII]-UMP uridylyl-removing enzyme</fullName>
            <shortName evidence="7">UR</shortName>
            <ecNumber evidence="7">3.1.4.-</ecNumber>
        </recommendedName>
    </domain>
</protein>
<sequence>MTAPAAVDVPMLREAYRAHKRALFDTLRFSRAPTRSVHTVLRQLSALADETLRALWSDADFGNQLSLVAVGGFGRGELFPHSDVDVLLLLPEPHEGEVAPERLEAFIGRCWDAGLEIGSSVRTLGECLAEAAKDVTVQTSLLESRLIAGDKKLYAAFRKDFLAAMDPQAFFIAKSQEMRHRHQKYENTPYALEPNCKESPGGLRDLQVILWMTKAAGFGQRWDDLSKNGLATAFEVRQIKRNEALLSLVRARLHVIANRREDRLVFDMQTAVAATFGYEGESERKASEALMRRYYWAAKAVTQLNHILLLNISERLQPLGEEPVRINDRFFEKAGLIEVASDDLYLRDPHAILETFLLYQKTIGVKGLSARTLRALYNARHVMDSKFRNDRVNHVTFMRMLVEPRGITHAFRLMNETSVLGRYLRVFRSIVGQMQHDLFHVYTVDQHILMVLRNMRRFFIAEHAHEYPFCSQLAAGWNKPWILYVAALFHDIAKGRGGDHSRLGALDVRRFCAQHEIAREDAKLIEFLVAEHLTMSTIAQKQDLSDPEVIGAFAKKVGSERYLTALYLLTIADIRGTSPRVWNAWKGKLLEDLYRATLRALGGHMPDAGAEIEARKHDALVELALYAQPADAHKALWETLDIGYFMRHDAGEIAWHAKQLSRRVPMHGVPIDPHAAALVRARLSPVGEGLQVVVYTPDQMDLFARICGYFEQASFSILDAKVHTTTNGYALDTFQVVATFIPEHYRDLISLVESGLSKTLDEAGALPPPGKGRVSRRVRSFPIKPRISLLPDEKAQRWLLNISASDRTGLLYSVARVLARHHLNLQLAKVTTLGERVEDTFLISGPELQGQRAQLAIETELLEALAS</sequence>
<comment type="domain">
    <text evidence="7">Has four distinct domains: an N-terminal nucleotidyltransferase (NT) domain responsible for UTase activity, a central HD domain that encodes UR activity, and two C-terminal ACT domains that seem to have a role in glutamine sensing.</text>
</comment>
<dbReference type="SUPFAM" id="SSF81301">
    <property type="entry name" value="Nucleotidyltransferase"/>
    <property type="match status" value="1"/>
</dbReference>
<keyword evidence="6 7" id="KW-0511">Multifunctional enzyme</keyword>
<dbReference type="EC" id="3.1.4.-" evidence="7"/>
<dbReference type="SMART" id="SM00471">
    <property type="entry name" value="HDc"/>
    <property type="match status" value="1"/>
</dbReference>
<dbReference type="GO" id="GO:0008773">
    <property type="term" value="F:[protein-PII] uridylyltransferase activity"/>
    <property type="evidence" value="ECO:0007669"/>
    <property type="project" value="UniProtKB-EC"/>
</dbReference>
<evidence type="ECO:0000259" key="9">
    <source>
        <dbReference type="PROSITE" id="PS51831"/>
    </source>
</evidence>
<accession>A0ABU8WLW2</accession>
<dbReference type="EMBL" id="JBBKZT010000007">
    <property type="protein sequence ID" value="MEJ8848394.1"/>
    <property type="molecule type" value="Genomic_DNA"/>
</dbReference>
<evidence type="ECO:0000256" key="4">
    <source>
        <dbReference type="ARBA" id="ARBA00022801"/>
    </source>
</evidence>